<evidence type="ECO:0008006" key="4">
    <source>
        <dbReference type="Google" id="ProtNLM"/>
    </source>
</evidence>
<feature type="chain" id="PRO_5040144411" description="Plant thionin family protein" evidence="1">
    <location>
        <begin position="25"/>
        <end position="157"/>
    </location>
</feature>
<dbReference type="Proteomes" id="UP001141806">
    <property type="component" value="Unassembled WGS sequence"/>
</dbReference>
<gene>
    <name evidence="2" type="ORF">NE237_002848</name>
</gene>
<proteinExistence type="predicted"/>
<comment type="caution">
    <text evidence="2">The sequence shown here is derived from an EMBL/GenBank/DDBJ whole genome shotgun (WGS) entry which is preliminary data.</text>
</comment>
<evidence type="ECO:0000313" key="3">
    <source>
        <dbReference type="Proteomes" id="UP001141806"/>
    </source>
</evidence>
<keyword evidence="3" id="KW-1185">Reference proteome</keyword>
<evidence type="ECO:0000313" key="2">
    <source>
        <dbReference type="EMBL" id="KAJ4969749.1"/>
    </source>
</evidence>
<feature type="signal peptide" evidence="1">
    <location>
        <begin position="1"/>
        <end position="24"/>
    </location>
</feature>
<dbReference type="EMBL" id="JAMYWD010000005">
    <property type="protein sequence ID" value="KAJ4969749.1"/>
    <property type="molecule type" value="Genomic_DNA"/>
</dbReference>
<reference evidence="2" key="1">
    <citation type="journal article" date="2023" name="Plant J.">
        <title>The genome of the king protea, Protea cynaroides.</title>
        <authorList>
            <person name="Chang J."/>
            <person name="Duong T.A."/>
            <person name="Schoeman C."/>
            <person name="Ma X."/>
            <person name="Roodt D."/>
            <person name="Barker N."/>
            <person name="Li Z."/>
            <person name="Van de Peer Y."/>
            <person name="Mizrachi E."/>
        </authorList>
    </citation>
    <scope>NUCLEOTIDE SEQUENCE</scope>
    <source>
        <tissue evidence="2">Young leaves</tissue>
    </source>
</reference>
<keyword evidence="1" id="KW-0732">Signal</keyword>
<dbReference type="OrthoDB" id="1730601at2759"/>
<evidence type="ECO:0000256" key="1">
    <source>
        <dbReference type="SAM" id="SignalP"/>
    </source>
</evidence>
<dbReference type="AlphaFoldDB" id="A0A9Q0QS67"/>
<protein>
    <recommendedName>
        <fullName evidence="4">Plant thionin family protein</fullName>
    </recommendedName>
</protein>
<organism evidence="2 3">
    <name type="scientific">Protea cynaroides</name>
    <dbReference type="NCBI Taxonomy" id="273540"/>
    <lineage>
        <taxon>Eukaryota</taxon>
        <taxon>Viridiplantae</taxon>
        <taxon>Streptophyta</taxon>
        <taxon>Embryophyta</taxon>
        <taxon>Tracheophyta</taxon>
        <taxon>Spermatophyta</taxon>
        <taxon>Magnoliopsida</taxon>
        <taxon>Proteales</taxon>
        <taxon>Proteaceae</taxon>
        <taxon>Protea</taxon>
    </lineage>
</organism>
<sequence length="157" mass="16647">MACNKMIAMILMISALVVMASVEGGESLTDCGKACMPICMRVDGTTLGVCEKSCEEACTTIGGDAKAVRQKFVLQPKVKKKKIAGELDGIAEESLKNIGEIDLDILTSRAKGSIAHGQEEHQENKGGSCRSIICSYYCIDIGAATLISLVEEDLAKS</sequence>
<accession>A0A9Q0QS67</accession>
<name>A0A9Q0QS67_9MAGN</name>